<feature type="compositionally biased region" description="Polar residues" evidence="1">
    <location>
        <begin position="198"/>
        <end position="208"/>
    </location>
</feature>
<comment type="caution">
    <text evidence="2">The sequence shown here is derived from an EMBL/GenBank/DDBJ whole genome shotgun (WGS) entry which is preliminary data.</text>
</comment>
<reference evidence="2 3" key="1">
    <citation type="submission" date="2021-02" db="EMBL/GenBank/DDBJ databases">
        <authorList>
            <person name="Vanwijnsberghe S."/>
        </authorList>
    </citation>
    <scope>NUCLEOTIDE SEQUENCE [LARGE SCALE GENOMIC DNA]</scope>
    <source>
        <strain evidence="2 3">R-69658</strain>
    </source>
</reference>
<feature type="compositionally biased region" description="Basic and acidic residues" evidence="1">
    <location>
        <begin position="139"/>
        <end position="151"/>
    </location>
</feature>
<protein>
    <submittedName>
        <fullName evidence="2">Uncharacterized protein</fullName>
    </submittedName>
</protein>
<proteinExistence type="predicted"/>
<accession>A0ABM8SZV2</accession>
<sequence length="250" mass="27560">MDLGQSLVADSQTMEIMEPGMSTFDYPSIFSKSAAMFSTAFGENRFNTAIAQFLSVCFGVVSAICKDHLRLLQGATAYATDGWNRFDERQQLCDVMAIRTGQDDRKRHPVCVGRHMVLGARSRTVYGVRPSFWPAPIARTEDESTTTRDKSIWPAARNSASSTSCNRSHTPASCQSRKRRQQVTPEPQPISAGRSRQRSPVRNTNTMPFSAARSGTGLRPGNFSRRAFGWGSNGSSRRHNSSSMIGLSIP</sequence>
<feature type="compositionally biased region" description="Polar residues" evidence="1">
    <location>
        <begin position="158"/>
        <end position="175"/>
    </location>
</feature>
<name>A0ABM8SZV2_9BURK</name>
<organism evidence="2 3">
    <name type="scientific">Paraburkholderia aspalathi</name>
    <dbReference type="NCBI Taxonomy" id="1324617"/>
    <lineage>
        <taxon>Bacteria</taxon>
        <taxon>Pseudomonadati</taxon>
        <taxon>Pseudomonadota</taxon>
        <taxon>Betaproteobacteria</taxon>
        <taxon>Burkholderiales</taxon>
        <taxon>Burkholderiaceae</taxon>
        <taxon>Paraburkholderia</taxon>
    </lineage>
</organism>
<dbReference type="EMBL" id="CAJNAU010000107">
    <property type="protein sequence ID" value="CAE6844998.1"/>
    <property type="molecule type" value="Genomic_DNA"/>
</dbReference>
<evidence type="ECO:0000256" key="1">
    <source>
        <dbReference type="SAM" id="MobiDB-lite"/>
    </source>
</evidence>
<keyword evidence="3" id="KW-1185">Reference proteome</keyword>
<evidence type="ECO:0000313" key="2">
    <source>
        <dbReference type="EMBL" id="CAE6844998.1"/>
    </source>
</evidence>
<evidence type="ECO:0000313" key="3">
    <source>
        <dbReference type="Proteomes" id="UP000674425"/>
    </source>
</evidence>
<dbReference type="Proteomes" id="UP000674425">
    <property type="component" value="Unassembled WGS sequence"/>
</dbReference>
<feature type="region of interest" description="Disordered" evidence="1">
    <location>
        <begin position="139"/>
        <end position="250"/>
    </location>
</feature>
<gene>
    <name evidence="2" type="ORF">R69658_06899</name>
</gene>